<name>A0A846N299_9PROT</name>
<gene>
    <name evidence="2" type="ORF">FHS83_003432</name>
</gene>
<dbReference type="InterPro" id="IPR025640">
    <property type="entry name" value="GYF_2"/>
</dbReference>
<evidence type="ECO:0000313" key="3">
    <source>
        <dbReference type="Proteomes" id="UP000570514"/>
    </source>
</evidence>
<dbReference type="Pfam" id="PF14237">
    <property type="entry name" value="GYF_2"/>
    <property type="match status" value="1"/>
</dbReference>
<proteinExistence type="predicted"/>
<dbReference type="AlphaFoldDB" id="A0A846N299"/>
<comment type="caution">
    <text evidence="2">The sequence shown here is derived from an EMBL/GenBank/DDBJ whole genome shotgun (WGS) entry which is preliminary data.</text>
</comment>
<keyword evidence="3" id="KW-1185">Reference proteome</keyword>
<dbReference type="EMBL" id="JAASRM010000001">
    <property type="protein sequence ID" value="NIK90114.1"/>
    <property type="molecule type" value="Genomic_DNA"/>
</dbReference>
<evidence type="ECO:0000313" key="2">
    <source>
        <dbReference type="EMBL" id="NIK90114.1"/>
    </source>
</evidence>
<dbReference type="Proteomes" id="UP000570514">
    <property type="component" value="Unassembled WGS sequence"/>
</dbReference>
<protein>
    <recommendedName>
        <fullName evidence="1">GYF domain-containing protein</fullName>
    </recommendedName>
</protein>
<reference evidence="2 3" key="1">
    <citation type="submission" date="2020-03" db="EMBL/GenBank/DDBJ databases">
        <title>Genomic Encyclopedia of Type Strains, Phase IV (KMG-IV): sequencing the most valuable type-strain genomes for metagenomic binning, comparative biology and taxonomic classification.</title>
        <authorList>
            <person name="Goeker M."/>
        </authorList>
    </citation>
    <scope>NUCLEOTIDE SEQUENCE [LARGE SCALE GENOMIC DNA]</scope>
    <source>
        <strain evidence="2 3">DSM 19867</strain>
    </source>
</reference>
<accession>A0A846N299</accession>
<sequence>MESTWTIRVNERSFGPYTLEQMRVFTTEGRLAPHSLVARGRGSDYRMAAEDAELATLFRPAAIPQAPRPVFFTAEGDIGQSQKRDAEASQFSRFLVLADMKSRSIAGLEEEIFRFGRAVPLMPQAWLLITDQSLNAVRNCLIQKLGRIDTLFVVDIARNKAAWSGYGLEADSRIRRVWQEAIKQTAAE</sequence>
<evidence type="ECO:0000259" key="1">
    <source>
        <dbReference type="Pfam" id="PF14237"/>
    </source>
</evidence>
<organism evidence="2 3">
    <name type="scientific">Rhizomicrobium palustre</name>
    <dbReference type="NCBI Taxonomy" id="189966"/>
    <lineage>
        <taxon>Bacteria</taxon>
        <taxon>Pseudomonadati</taxon>
        <taxon>Pseudomonadota</taxon>
        <taxon>Alphaproteobacteria</taxon>
        <taxon>Micropepsales</taxon>
        <taxon>Micropepsaceae</taxon>
        <taxon>Rhizomicrobium</taxon>
    </lineage>
</organism>
<dbReference type="RefSeq" id="WP_167084399.1">
    <property type="nucleotide sequence ID" value="NZ_BAAADC010000001.1"/>
</dbReference>
<feature type="domain" description="GYF" evidence="1">
    <location>
        <begin position="5"/>
        <end position="54"/>
    </location>
</feature>